<name>A0AA86JQ11_9CLOT</name>
<accession>A0AA86JQ11</accession>
<gene>
    <name evidence="1" type="ORF">CNEO_42980</name>
</gene>
<reference evidence="1" key="1">
    <citation type="submission" date="2021-10" db="EMBL/GenBank/DDBJ databases">
        <authorList>
            <person name="Mesa V."/>
        </authorList>
    </citation>
    <scope>NUCLEOTIDE SEQUENCE</scope>
    <source>
        <strain evidence="1">CC3_PB</strain>
    </source>
</reference>
<dbReference type="EMBL" id="CAKJVE010000004">
    <property type="protein sequence ID" value="CAG9707366.1"/>
    <property type="molecule type" value="Genomic_DNA"/>
</dbReference>
<evidence type="ECO:0000313" key="2">
    <source>
        <dbReference type="Proteomes" id="UP000789738"/>
    </source>
</evidence>
<sequence length="48" mass="5901">MVIIYNMSNRNNIAYYYNFRRNCLINFKLKISIIFKKKLGIHKIIYTL</sequence>
<dbReference type="Proteomes" id="UP000789738">
    <property type="component" value="Unassembled WGS sequence"/>
</dbReference>
<proteinExistence type="predicted"/>
<evidence type="ECO:0000313" key="1">
    <source>
        <dbReference type="EMBL" id="CAG9707366.1"/>
    </source>
</evidence>
<dbReference type="AlphaFoldDB" id="A0AA86JQ11"/>
<protein>
    <submittedName>
        <fullName evidence="1">Uncharacterized protein</fullName>
    </submittedName>
</protein>
<organism evidence="1 2">
    <name type="scientific">Clostridium neonatale</name>
    <dbReference type="NCBI Taxonomy" id="137838"/>
    <lineage>
        <taxon>Bacteria</taxon>
        <taxon>Bacillati</taxon>
        <taxon>Bacillota</taxon>
        <taxon>Clostridia</taxon>
        <taxon>Eubacteriales</taxon>
        <taxon>Clostridiaceae</taxon>
        <taxon>Clostridium</taxon>
    </lineage>
</organism>
<comment type="caution">
    <text evidence="1">The sequence shown here is derived from an EMBL/GenBank/DDBJ whole genome shotgun (WGS) entry which is preliminary data.</text>
</comment>